<gene>
    <name evidence="3" type="ORF">C0081_06810</name>
</gene>
<dbReference type="GO" id="GO:0016853">
    <property type="term" value="F:isomerase activity"/>
    <property type="evidence" value="ECO:0007669"/>
    <property type="project" value="UniProtKB-KW"/>
</dbReference>
<sequence>MSSFIADNACFAPLFEDTQISRLFSAEKTIEHCLAFEMALTEALGDHGLVTKDVAEQALDKMADFSPAAEALGQGSLADGVPVPEFVRLLKKHVGAELMPAVHMGATSQDLLDTALVLTLRDVSAILVERMGILAEKILMRYEEFGSKPMMGRTRMQAALPIMVADRIYTWLTPLVNHIEDLGPLRTKVEQLQFGGAVGTRHALGDKANDVAEQIADRFGLENPIKAWHTMRSPVVAYGDFLSQITGSLGKMGMDICLMAQQGVEEIQLSGSGSSSAMPHKQNPVLAETLVSFARFNAVQVSGLHHAMVHEQERSGMAWTLEWMILSLMVETTGKALLHADALIDQIETIGIGNG</sequence>
<dbReference type="PANTHER" id="PTHR43172:SF2">
    <property type="entry name" value="ADENYLOSUCCINATE LYASE C-TERMINAL DOMAIN-CONTAINING PROTEIN"/>
    <property type="match status" value="1"/>
</dbReference>
<dbReference type="AlphaFoldDB" id="A0A2N5XTX5"/>
<name>A0A2N5XTX5_9HYPH</name>
<comment type="caution">
    <text evidence="3">The sequence shown here is derived from an EMBL/GenBank/DDBJ whole genome shotgun (WGS) entry which is preliminary data.</text>
</comment>
<dbReference type="NCBIfam" id="NF004631">
    <property type="entry name" value="PRK05975.1"/>
    <property type="match status" value="1"/>
</dbReference>
<feature type="domain" description="Fumarate lyase N-terminal" evidence="2">
    <location>
        <begin position="90"/>
        <end position="293"/>
    </location>
</feature>
<dbReference type="RefSeq" id="WP_101533066.1">
    <property type="nucleotide sequence ID" value="NZ_PKUQ01000012.1"/>
</dbReference>
<evidence type="ECO:0000313" key="4">
    <source>
        <dbReference type="Proteomes" id="UP000234881"/>
    </source>
</evidence>
<comment type="similarity">
    <text evidence="1">Belongs to the class-II fumarase/aspartase family.</text>
</comment>
<organism evidence="3 4">
    <name type="scientific">Cohaesibacter celericrescens</name>
    <dbReference type="NCBI Taxonomy" id="2067669"/>
    <lineage>
        <taxon>Bacteria</taxon>
        <taxon>Pseudomonadati</taxon>
        <taxon>Pseudomonadota</taxon>
        <taxon>Alphaproteobacteria</taxon>
        <taxon>Hyphomicrobiales</taxon>
        <taxon>Cohaesibacteraceae</taxon>
    </lineage>
</organism>
<keyword evidence="3" id="KW-0413">Isomerase</keyword>
<keyword evidence="4" id="KW-1185">Reference proteome</keyword>
<accession>A0A2N5XTX5</accession>
<dbReference type="PRINTS" id="PR00149">
    <property type="entry name" value="FUMRATELYASE"/>
</dbReference>
<reference evidence="3 4" key="1">
    <citation type="submission" date="2018-01" db="EMBL/GenBank/DDBJ databases">
        <title>The draft genome sequence of Cohaesibacter sp. H1304.</title>
        <authorList>
            <person name="Wang N.-N."/>
            <person name="Du Z.-J."/>
        </authorList>
    </citation>
    <scope>NUCLEOTIDE SEQUENCE [LARGE SCALE GENOMIC DNA]</scope>
    <source>
        <strain evidence="3 4">H1304</strain>
    </source>
</reference>
<dbReference type="InterPro" id="IPR000362">
    <property type="entry name" value="Fumarate_lyase_fam"/>
</dbReference>
<evidence type="ECO:0000256" key="1">
    <source>
        <dbReference type="ARBA" id="ARBA00034772"/>
    </source>
</evidence>
<proteinExistence type="inferred from homology"/>
<dbReference type="InterPro" id="IPR022761">
    <property type="entry name" value="Fumarate_lyase_N"/>
</dbReference>
<protein>
    <submittedName>
        <fullName evidence="3">3-carboxy-cis,cis-muconate cycloisomerase</fullName>
    </submittedName>
</protein>
<dbReference type="InterPro" id="IPR008948">
    <property type="entry name" value="L-Aspartase-like"/>
</dbReference>
<evidence type="ECO:0000259" key="2">
    <source>
        <dbReference type="Pfam" id="PF00206"/>
    </source>
</evidence>
<dbReference type="SUPFAM" id="SSF48557">
    <property type="entry name" value="L-aspartase-like"/>
    <property type="match status" value="1"/>
</dbReference>
<dbReference type="Pfam" id="PF00206">
    <property type="entry name" value="Lyase_1"/>
    <property type="match status" value="1"/>
</dbReference>
<dbReference type="OrthoDB" id="9768878at2"/>
<dbReference type="Gene3D" id="1.20.200.10">
    <property type="entry name" value="Fumarase/aspartase (Central domain)"/>
    <property type="match status" value="1"/>
</dbReference>
<dbReference type="Proteomes" id="UP000234881">
    <property type="component" value="Unassembled WGS sequence"/>
</dbReference>
<evidence type="ECO:0000313" key="3">
    <source>
        <dbReference type="EMBL" id="PLW77976.1"/>
    </source>
</evidence>
<dbReference type="PANTHER" id="PTHR43172">
    <property type="entry name" value="ADENYLOSUCCINATE LYASE"/>
    <property type="match status" value="1"/>
</dbReference>
<dbReference type="EMBL" id="PKUQ01000012">
    <property type="protein sequence ID" value="PLW77976.1"/>
    <property type="molecule type" value="Genomic_DNA"/>
</dbReference>